<evidence type="ECO:0000313" key="2">
    <source>
        <dbReference type="EMBL" id="CVK32967.1"/>
    </source>
</evidence>
<evidence type="ECO:0000256" key="1">
    <source>
        <dbReference type="SAM" id="MobiDB-lite"/>
    </source>
</evidence>
<dbReference type="KEGG" id="mema:MMAB1_1754"/>
<name>A0A0X3BLF6_9EURY</name>
<organism evidence="2 3">
    <name type="scientific">Methanoculleus bourgensis</name>
    <dbReference type="NCBI Taxonomy" id="83986"/>
    <lineage>
        <taxon>Archaea</taxon>
        <taxon>Methanobacteriati</taxon>
        <taxon>Methanobacteriota</taxon>
        <taxon>Stenosarchaea group</taxon>
        <taxon>Methanomicrobia</taxon>
        <taxon>Methanomicrobiales</taxon>
        <taxon>Methanomicrobiaceae</taxon>
        <taxon>Methanoculleus</taxon>
    </lineage>
</organism>
<accession>A0A0X3BLF6</accession>
<protein>
    <submittedName>
        <fullName evidence="2">Uncharacterized protein</fullName>
    </submittedName>
</protein>
<evidence type="ECO:0000313" key="3">
    <source>
        <dbReference type="Proteomes" id="UP000069850"/>
    </source>
</evidence>
<feature type="compositionally biased region" description="Low complexity" evidence="1">
    <location>
        <begin position="37"/>
        <end position="47"/>
    </location>
</feature>
<feature type="compositionally biased region" description="Basic and acidic residues" evidence="1">
    <location>
        <begin position="110"/>
        <end position="120"/>
    </location>
</feature>
<dbReference type="EMBL" id="LT158599">
    <property type="protein sequence ID" value="CVK32967.1"/>
    <property type="molecule type" value="Genomic_DNA"/>
</dbReference>
<dbReference type="AlphaFoldDB" id="A0A0X3BLF6"/>
<feature type="region of interest" description="Disordered" evidence="1">
    <location>
        <begin position="87"/>
        <end position="120"/>
    </location>
</feature>
<proteinExistence type="predicted"/>
<feature type="region of interest" description="Disordered" evidence="1">
    <location>
        <begin position="22"/>
        <end position="47"/>
    </location>
</feature>
<gene>
    <name evidence="2" type="ORF">MMAB1_1754</name>
</gene>
<reference evidence="2 3" key="1">
    <citation type="submission" date="2016-01" db="EMBL/GenBank/DDBJ databases">
        <authorList>
            <person name="Manzoor S."/>
        </authorList>
    </citation>
    <scope>NUCLEOTIDE SEQUENCE [LARGE SCALE GENOMIC DNA]</scope>
    <source>
        <strain evidence="2">Methanoculleus sp MAB1</strain>
    </source>
</reference>
<dbReference type="Proteomes" id="UP000069850">
    <property type="component" value="Chromosome 1"/>
</dbReference>
<sequence>MRGVLEPACPRQWTVVAIALGGGGSRGGESIPHARASRSSPAPAGRGQCVGIAGGKPCLGLGERNRVDRFRQIPELLEARTVSRCSGPWRLSHPGEGGGLPSPQGVGAVRCEEPVESRAP</sequence>